<dbReference type="AlphaFoldDB" id="A0A383EEC3"/>
<name>A0A383EEC3_9ZZZZ</name>
<reference evidence="2" key="1">
    <citation type="submission" date="2018-05" db="EMBL/GenBank/DDBJ databases">
        <authorList>
            <person name="Lanie J.A."/>
            <person name="Ng W.-L."/>
            <person name="Kazmierczak K.M."/>
            <person name="Andrzejewski T.M."/>
            <person name="Davidsen T.M."/>
            <person name="Wayne K.J."/>
            <person name="Tettelin H."/>
            <person name="Glass J.I."/>
            <person name="Rusch D."/>
            <person name="Podicherti R."/>
            <person name="Tsui H.-C.T."/>
            <person name="Winkler M.E."/>
        </authorList>
    </citation>
    <scope>NUCLEOTIDE SEQUENCE</scope>
</reference>
<keyword evidence="1" id="KW-1133">Transmembrane helix</keyword>
<feature type="non-terminal residue" evidence="2">
    <location>
        <position position="1"/>
    </location>
</feature>
<organism evidence="2">
    <name type="scientific">marine metagenome</name>
    <dbReference type="NCBI Taxonomy" id="408172"/>
    <lineage>
        <taxon>unclassified sequences</taxon>
        <taxon>metagenomes</taxon>
        <taxon>ecological metagenomes</taxon>
    </lineage>
</organism>
<feature type="transmembrane region" description="Helical" evidence="1">
    <location>
        <begin position="114"/>
        <end position="136"/>
    </location>
</feature>
<keyword evidence="1" id="KW-0812">Transmembrane</keyword>
<feature type="non-terminal residue" evidence="2">
    <location>
        <position position="231"/>
    </location>
</feature>
<accession>A0A383EEC3</accession>
<dbReference type="EMBL" id="UINC01225224">
    <property type="protein sequence ID" value="SVE55197.1"/>
    <property type="molecule type" value="Genomic_DNA"/>
</dbReference>
<evidence type="ECO:0000313" key="2">
    <source>
        <dbReference type="EMBL" id="SVE55197.1"/>
    </source>
</evidence>
<feature type="transmembrane region" description="Helical" evidence="1">
    <location>
        <begin position="69"/>
        <end position="102"/>
    </location>
</feature>
<keyword evidence="1" id="KW-0472">Membrane</keyword>
<evidence type="ECO:0000256" key="1">
    <source>
        <dbReference type="SAM" id="Phobius"/>
    </source>
</evidence>
<feature type="transmembrane region" description="Helical" evidence="1">
    <location>
        <begin position="186"/>
        <end position="206"/>
    </location>
</feature>
<proteinExistence type="predicted"/>
<protein>
    <submittedName>
        <fullName evidence="2">Uncharacterized protein</fullName>
    </submittedName>
</protein>
<gene>
    <name evidence="2" type="ORF">METZ01_LOCUS508051</name>
</gene>
<sequence>VLLTFFAGYGAYLVSKNHFKLSEFSSLFCGGLFAIQVIDYVPTNFGLTIFPTILILLDKCLQTASQKKTAFLYVIPVAILYSFSTLITMLPFTWPLIILWFLFIKNEYRFKTLFWTLLLFSVTSFLWQFQEIYALIANKNFSNRSAYGHSPMSFMNFEDTFQIKDAFAVSLTFLSIFLSALKNKRFNVILGFIVLCGLVPGVVNWLRGYLDIQTMKGLGEKAFLNLDFLFA</sequence>
<feature type="transmembrane region" description="Helical" evidence="1">
    <location>
        <begin position="24"/>
        <end position="57"/>
    </location>
</feature>